<feature type="region of interest" description="Disordered" evidence="1">
    <location>
        <begin position="1"/>
        <end position="80"/>
    </location>
</feature>
<sequence length="449" mass="48811">MHTQGAQKEIAALESTNTRQTQPRTIANKRRKPQYTYLPSVDAETGPRRHRPSPSETAPLGPRAPGRPPGEAPTLPPAARQSRETLFSGFCWARANAVSATDARTAATGSFVHIVEKQRTETAERKKVAASPVSKLTCGTLLPTFVHISVDGLAHVGGLLRRFVDTREFSSESSHDSVMPRTRKPAAPERGRAARRDGEAADDAVVATAAAAAPSADGRLEPTPRMTGHQWFYIFVLDGLGAMALSGGVNFGIAYAMYTTQDTKERPIRLFGLPNTLAGDAAVTIIVQCIITWFVEWALVAHDLEHRSVHPIGWVSVPSSSSRWQRLLRWWFFLPIAGSAGDEVDGSDASTPRPDEVVERVRVNSPVAVFQQALRGFLLAVPSFLVLWPISVGALTAVGRKEGADWVYADRWAPQVFKLVLGGVLGLLTTPLMAMFWLVRAGWEAEGGR</sequence>
<comment type="caution">
    <text evidence="3">The sequence shown here is derived from an EMBL/GenBank/DDBJ whole genome shotgun (WGS) entry which is preliminary data.</text>
</comment>
<feature type="transmembrane region" description="Helical" evidence="2">
    <location>
        <begin position="419"/>
        <end position="439"/>
    </location>
</feature>
<reference evidence="3 4" key="1">
    <citation type="journal article" date="2024" name="Microbiol. Resour. Announc.">
        <title>Genome annotations for the ascomycete fungi Trichoderma harzianum, Trichoderma aggressivum, and Purpureocillium lilacinum.</title>
        <authorList>
            <person name="Beijen E.P.W."/>
            <person name="Ohm R.A."/>
        </authorList>
    </citation>
    <scope>NUCLEOTIDE SEQUENCE [LARGE SCALE GENOMIC DNA]</scope>
    <source>
        <strain evidence="3 4">CBS 150709</strain>
    </source>
</reference>
<dbReference type="Pfam" id="PF10445">
    <property type="entry name" value="DUF2456"/>
    <property type="match status" value="1"/>
</dbReference>
<name>A0ABR0BYV7_PURLI</name>
<keyword evidence="2" id="KW-0472">Membrane</keyword>
<dbReference type="Proteomes" id="UP001287286">
    <property type="component" value="Unassembled WGS sequence"/>
</dbReference>
<evidence type="ECO:0000256" key="1">
    <source>
        <dbReference type="SAM" id="MobiDB-lite"/>
    </source>
</evidence>
<keyword evidence="4" id="KW-1185">Reference proteome</keyword>
<feature type="transmembrane region" description="Helical" evidence="2">
    <location>
        <begin position="270"/>
        <end position="295"/>
    </location>
</feature>
<evidence type="ECO:0000313" key="3">
    <source>
        <dbReference type="EMBL" id="KAK4088966.1"/>
    </source>
</evidence>
<feature type="transmembrane region" description="Helical" evidence="2">
    <location>
        <begin position="231"/>
        <end position="258"/>
    </location>
</feature>
<dbReference type="EMBL" id="JAWRVI010000022">
    <property type="protein sequence ID" value="KAK4088966.1"/>
    <property type="molecule type" value="Genomic_DNA"/>
</dbReference>
<dbReference type="InterPro" id="IPR018852">
    <property type="entry name" value="DUF2456"/>
</dbReference>
<feature type="region of interest" description="Disordered" evidence="1">
    <location>
        <begin position="171"/>
        <end position="200"/>
    </location>
</feature>
<keyword evidence="2" id="KW-0812">Transmembrane</keyword>
<protein>
    <submittedName>
        <fullName evidence="3">Uncharacterized protein</fullName>
    </submittedName>
</protein>
<accession>A0ABR0BYV7</accession>
<feature type="compositionally biased region" description="Basic and acidic residues" evidence="1">
    <location>
        <begin position="186"/>
        <end position="199"/>
    </location>
</feature>
<dbReference type="PANTHER" id="PTHR28297:SF1">
    <property type="entry name" value="FUNGAL PROTEIN"/>
    <property type="match status" value="1"/>
</dbReference>
<gene>
    <name evidence="3" type="ORF">Purlil1_6819</name>
</gene>
<feature type="compositionally biased region" description="Polar residues" evidence="1">
    <location>
        <begin position="14"/>
        <end position="25"/>
    </location>
</feature>
<evidence type="ECO:0000256" key="2">
    <source>
        <dbReference type="SAM" id="Phobius"/>
    </source>
</evidence>
<feature type="compositionally biased region" description="Pro residues" evidence="1">
    <location>
        <begin position="65"/>
        <end position="76"/>
    </location>
</feature>
<keyword evidence="2" id="KW-1133">Transmembrane helix</keyword>
<dbReference type="PANTHER" id="PTHR28297">
    <property type="entry name" value="FUNGAL PROTEIN"/>
    <property type="match status" value="1"/>
</dbReference>
<organism evidence="3 4">
    <name type="scientific">Purpureocillium lilacinum</name>
    <name type="common">Paecilomyces lilacinus</name>
    <dbReference type="NCBI Taxonomy" id="33203"/>
    <lineage>
        <taxon>Eukaryota</taxon>
        <taxon>Fungi</taxon>
        <taxon>Dikarya</taxon>
        <taxon>Ascomycota</taxon>
        <taxon>Pezizomycotina</taxon>
        <taxon>Sordariomycetes</taxon>
        <taxon>Hypocreomycetidae</taxon>
        <taxon>Hypocreales</taxon>
        <taxon>Ophiocordycipitaceae</taxon>
        <taxon>Purpureocillium</taxon>
    </lineage>
</organism>
<feature type="transmembrane region" description="Helical" evidence="2">
    <location>
        <begin position="377"/>
        <end position="398"/>
    </location>
</feature>
<proteinExistence type="predicted"/>
<evidence type="ECO:0000313" key="4">
    <source>
        <dbReference type="Proteomes" id="UP001287286"/>
    </source>
</evidence>